<keyword evidence="3" id="KW-1185">Reference proteome</keyword>
<accession>A0AB34KWE9</accession>
<protein>
    <submittedName>
        <fullName evidence="2">Uncharacterized protein</fullName>
    </submittedName>
</protein>
<dbReference type="AlphaFoldDB" id="A0AB34KWE9"/>
<dbReference type="Proteomes" id="UP000803884">
    <property type="component" value="Unassembled WGS sequence"/>
</dbReference>
<organism evidence="2 3">
    <name type="scientific">Cladosporium halotolerans</name>
    <dbReference type="NCBI Taxonomy" id="1052096"/>
    <lineage>
        <taxon>Eukaryota</taxon>
        <taxon>Fungi</taxon>
        <taxon>Dikarya</taxon>
        <taxon>Ascomycota</taxon>
        <taxon>Pezizomycotina</taxon>
        <taxon>Dothideomycetes</taxon>
        <taxon>Dothideomycetidae</taxon>
        <taxon>Cladosporiales</taxon>
        <taxon>Cladosporiaceae</taxon>
        <taxon>Cladosporium</taxon>
    </lineage>
</organism>
<dbReference type="PANTHER" id="PTHR42055">
    <property type="entry name" value="YALI0E03476P"/>
    <property type="match status" value="1"/>
</dbReference>
<evidence type="ECO:0000313" key="3">
    <source>
        <dbReference type="Proteomes" id="UP000803884"/>
    </source>
</evidence>
<feature type="region of interest" description="Disordered" evidence="1">
    <location>
        <begin position="85"/>
        <end position="105"/>
    </location>
</feature>
<dbReference type="PANTHER" id="PTHR42055:SF1">
    <property type="entry name" value="YALI0E03476P"/>
    <property type="match status" value="1"/>
</dbReference>
<gene>
    <name evidence="2" type="ORF">WHR41_02005</name>
</gene>
<dbReference type="RefSeq" id="XP_069232347.1">
    <property type="nucleotide sequence ID" value="XM_069370611.1"/>
</dbReference>
<dbReference type="EMBL" id="JAAQHG020000005">
    <property type="protein sequence ID" value="KAL1589242.1"/>
    <property type="molecule type" value="Genomic_DNA"/>
</dbReference>
<feature type="region of interest" description="Disordered" evidence="1">
    <location>
        <begin position="520"/>
        <end position="560"/>
    </location>
</feature>
<reference evidence="2 3" key="1">
    <citation type="journal article" date="2020" name="Microbiol. Resour. Announc.">
        <title>Draft Genome Sequence of a Cladosporium Species Isolated from the Mesophotic Ascidian Didemnum maculosum.</title>
        <authorList>
            <person name="Gioti A."/>
            <person name="Siaperas R."/>
            <person name="Nikolaivits E."/>
            <person name="Le Goff G."/>
            <person name="Ouazzani J."/>
            <person name="Kotoulas G."/>
            <person name="Topakas E."/>
        </authorList>
    </citation>
    <scope>NUCLEOTIDE SEQUENCE [LARGE SCALE GENOMIC DNA]</scope>
    <source>
        <strain evidence="2 3">TM138-S3</strain>
    </source>
</reference>
<evidence type="ECO:0000256" key="1">
    <source>
        <dbReference type="SAM" id="MobiDB-lite"/>
    </source>
</evidence>
<feature type="region of interest" description="Disordered" evidence="1">
    <location>
        <begin position="573"/>
        <end position="593"/>
    </location>
</feature>
<dbReference type="GeneID" id="96003449"/>
<evidence type="ECO:0000313" key="2">
    <source>
        <dbReference type="EMBL" id="KAL1589242.1"/>
    </source>
</evidence>
<comment type="caution">
    <text evidence="2">The sequence shown here is derived from an EMBL/GenBank/DDBJ whole genome shotgun (WGS) entry which is preliminary data.</text>
</comment>
<proteinExistence type="predicted"/>
<sequence length="651" mass="72735">MPKYWNPCTFLPRRLQIVASLTGFVLFCIIFLGTSSSDQYDPYLKDVPYGPKIQSGAHQAIDAAHQAVEHIPSLPKNVPAAPGWLNPFKAPAHSPPPEQANSTNGEASWYSDWKWLSPFSSSVTLDEERSVLPPEKNRPPIYTYFDISDHKKDDKRQAAEKELLEIWRRAWWAKGFKPVVLGQPEANNNPQYRTLMGMELEKEMEFELQRWLAWQSMGTGILCNWLAVPMEAYDDPLLSFLRRGEYPNLMRYGGLDNGLFVGGKDAIDGVVKAALSNPDIQKKKSIFDAVPSKSFTTDKNHDGIAFYSASNIKSKYSKVQKKLETDDTRVEGLVDLARLINSHLHTTWQNTFSSGIAVLKPLPQHTSTLIAPAIDLARNLTQCSLSPEPSSCPPNLYSCTPCVASSDMRISTPPIFRNTSSVFTIATVPHPYTVLALTHSTPTLDLRFVRRKTDRDTWILAATKELLGTGLSSFSRLVSLKDVVASDFSAPRTLWLTAEEIAQPTLSEEQVQELDWNLGFTIPRTPTPNGRSETPVPGPERRPPPPKQDFEGPEPSEKELEQEQAILTASRFALQGKSPDGKGRSWGKAPEGPDVKAVTAGVEAWNLADTETWKFVRAYGARKAMERAKWEEDEEEFLGKGVIGRWVDKVI</sequence>
<name>A0AB34KWE9_9PEZI</name>